<keyword evidence="1" id="KW-0812">Transmembrane</keyword>
<dbReference type="OrthoDB" id="29618at2759"/>
<sequence>MKEHLLILLLFNFASFADDNSCEVFTLCNSCTEMPGDSFRPIARGCVWCEKSFKSFCAAPDSNNCTIANRKTFGKCGFSWIPVVIIVLIFGCLFFVYGTFIMIIKQCEYNKYKKVNSKNDVEAPKEMVMNVEL</sequence>
<dbReference type="OMA" id="SCTEMPG"/>
<dbReference type="KEGG" id="eiv:EIN_505170"/>
<protein>
    <submittedName>
        <fullName evidence="3">Uncharacterized protein</fullName>
    </submittedName>
</protein>
<organism evidence="3 4">
    <name type="scientific">Entamoeba invadens IP1</name>
    <dbReference type="NCBI Taxonomy" id="370355"/>
    <lineage>
        <taxon>Eukaryota</taxon>
        <taxon>Amoebozoa</taxon>
        <taxon>Evosea</taxon>
        <taxon>Archamoebae</taxon>
        <taxon>Mastigamoebida</taxon>
        <taxon>Entamoebidae</taxon>
        <taxon>Entamoeba</taxon>
    </lineage>
</organism>
<evidence type="ECO:0000256" key="2">
    <source>
        <dbReference type="SAM" id="SignalP"/>
    </source>
</evidence>
<feature type="chain" id="PRO_5001990925" evidence="2">
    <location>
        <begin position="18"/>
        <end position="133"/>
    </location>
</feature>
<evidence type="ECO:0000313" key="4">
    <source>
        <dbReference type="Proteomes" id="UP000014680"/>
    </source>
</evidence>
<dbReference type="RefSeq" id="XP_004257082.1">
    <property type="nucleotide sequence ID" value="XM_004257034.1"/>
</dbReference>
<keyword evidence="2" id="KW-0732">Signal</keyword>
<keyword evidence="1" id="KW-0472">Membrane</keyword>
<dbReference type="GeneID" id="14889282"/>
<dbReference type="Proteomes" id="UP000014680">
    <property type="component" value="Unassembled WGS sequence"/>
</dbReference>
<feature type="signal peptide" evidence="2">
    <location>
        <begin position="1"/>
        <end position="17"/>
    </location>
</feature>
<gene>
    <name evidence="3" type="ORF">EIN_505170</name>
</gene>
<dbReference type="AlphaFoldDB" id="A0A0A1U7E2"/>
<dbReference type="VEuPathDB" id="AmoebaDB:EIN_505170"/>
<dbReference type="EMBL" id="KB206500">
    <property type="protein sequence ID" value="ELP90311.1"/>
    <property type="molecule type" value="Genomic_DNA"/>
</dbReference>
<evidence type="ECO:0000313" key="3">
    <source>
        <dbReference type="EMBL" id="ELP90311.1"/>
    </source>
</evidence>
<reference evidence="3 4" key="1">
    <citation type="submission" date="2012-10" db="EMBL/GenBank/DDBJ databases">
        <authorList>
            <person name="Zafar N."/>
            <person name="Inman J."/>
            <person name="Hall N."/>
            <person name="Lorenzi H."/>
            <person name="Caler E."/>
        </authorList>
    </citation>
    <scope>NUCLEOTIDE SEQUENCE [LARGE SCALE GENOMIC DNA]</scope>
    <source>
        <strain evidence="3 4">IP1</strain>
    </source>
</reference>
<keyword evidence="1" id="KW-1133">Transmembrane helix</keyword>
<proteinExistence type="predicted"/>
<accession>A0A0A1U7E2</accession>
<keyword evidence="4" id="KW-1185">Reference proteome</keyword>
<evidence type="ECO:0000256" key="1">
    <source>
        <dbReference type="SAM" id="Phobius"/>
    </source>
</evidence>
<name>A0A0A1U7E2_ENTIV</name>
<feature type="transmembrane region" description="Helical" evidence="1">
    <location>
        <begin position="80"/>
        <end position="104"/>
    </location>
</feature>